<dbReference type="PROSITE" id="PS50089">
    <property type="entry name" value="ZF_RING_2"/>
    <property type="match status" value="1"/>
</dbReference>
<dbReference type="InterPro" id="IPR001841">
    <property type="entry name" value="Znf_RING"/>
</dbReference>
<keyword evidence="5 8" id="KW-0863">Zinc-finger</keyword>
<evidence type="ECO:0000256" key="8">
    <source>
        <dbReference type="PROSITE-ProRule" id="PRU00175"/>
    </source>
</evidence>
<comment type="caution">
    <text evidence="12">The sequence shown here is derived from an EMBL/GenBank/DDBJ whole genome shotgun (WGS) entry which is preliminary data.</text>
</comment>
<dbReference type="AlphaFoldDB" id="A0A834SGZ0"/>
<dbReference type="InterPro" id="IPR013083">
    <property type="entry name" value="Znf_RING/FYVE/PHD"/>
</dbReference>
<feature type="coiled-coil region" evidence="9">
    <location>
        <begin position="318"/>
        <end position="408"/>
    </location>
</feature>
<keyword evidence="4" id="KW-0479">Metal-binding</keyword>
<feature type="domain" description="RING-type" evidence="11">
    <location>
        <begin position="1007"/>
        <end position="1048"/>
    </location>
</feature>
<dbReference type="Proteomes" id="UP000634136">
    <property type="component" value="Unassembled WGS sequence"/>
</dbReference>
<dbReference type="GO" id="GO:0008270">
    <property type="term" value="F:zinc ion binding"/>
    <property type="evidence" value="ECO:0007669"/>
    <property type="project" value="UniProtKB-KW"/>
</dbReference>
<evidence type="ECO:0000256" key="4">
    <source>
        <dbReference type="ARBA" id="ARBA00022723"/>
    </source>
</evidence>
<evidence type="ECO:0000256" key="2">
    <source>
        <dbReference type="ARBA" id="ARBA00012483"/>
    </source>
</evidence>
<evidence type="ECO:0000256" key="1">
    <source>
        <dbReference type="ARBA" id="ARBA00000900"/>
    </source>
</evidence>
<feature type="region of interest" description="Disordered" evidence="10">
    <location>
        <begin position="1"/>
        <end position="21"/>
    </location>
</feature>
<dbReference type="Pfam" id="PF26581">
    <property type="entry name" value="WIT1_2_N"/>
    <property type="match status" value="1"/>
</dbReference>
<dbReference type="OrthoDB" id="1936068at2759"/>
<protein>
    <recommendedName>
        <fullName evidence="2">RING-type E3 ubiquitin transferase</fullName>
        <ecNumber evidence="2">2.3.2.27</ecNumber>
    </recommendedName>
</protein>
<dbReference type="FunFam" id="3.30.40.10:FF:000022">
    <property type="entry name" value="E3 ubiquitin-protein ligase RING1-like"/>
    <property type="match status" value="1"/>
</dbReference>
<evidence type="ECO:0000256" key="5">
    <source>
        <dbReference type="ARBA" id="ARBA00022771"/>
    </source>
</evidence>
<dbReference type="Gene3D" id="3.30.40.10">
    <property type="entry name" value="Zinc/RING finger domain, C3HC4 (zinc finger)"/>
    <property type="match status" value="1"/>
</dbReference>
<evidence type="ECO:0000256" key="9">
    <source>
        <dbReference type="SAM" id="Coils"/>
    </source>
</evidence>
<evidence type="ECO:0000259" key="11">
    <source>
        <dbReference type="PROSITE" id="PS50089"/>
    </source>
</evidence>
<keyword evidence="6" id="KW-0833">Ubl conjugation pathway</keyword>
<feature type="coiled-coil region" evidence="9">
    <location>
        <begin position="207"/>
        <end position="268"/>
    </location>
</feature>
<keyword evidence="9" id="KW-0175">Coiled coil</keyword>
<evidence type="ECO:0000256" key="6">
    <source>
        <dbReference type="ARBA" id="ARBA00022786"/>
    </source>
</evidence>
<keyword evidence="7" id="KW-0862">Zinc</keyword>
<name>A0A834SGZ0_9FABA</name>
<dbReference type="SUPFAM" id="SSF57997">
    <property type="entry name" value="Tropomyosin"/>
    <property type="match status" value="1"/>
</dbReference>
<keyword evidence="13" id="KW-1185">Reference proteome</keyword>
<proteinExistence type="predicted"/>
<dbReference type="Pfam" id="PF13639">
    <property type="entry name" value="zf-RING_2"/>
    <property type="match status" value="1"/>
</dbReference>
<comment type="catalytic activity">
    <reaction evidence="1">
        <text>S-ubiquitinyl-[E2 ubiquitin-conjugating enzyme]-L-cysteine + [acceptor protein]-L-lysine = [E2 ubiquitin-conjugating enzyme]-L-cysteine + N(6)-ubiquitinyl-[acceptor protein]-L-lysine.</text>
        <dbReference type="EC" id="2.3.2.27"/>
    </reaction>
</comment>
<dbReference type="SMART" id="SM00184">
    <property type="entry name" value="RING"/>
    <property type="match status" value="1"/>
</dbReference>
<sequence length="1075" mass="121002">MDPESSENEAYATSVGDVNDNFDEESDKVVLYGGESSDGEVIGECGIDSTTITGLEVGLAGFSEKITNLRIFMMRLAATMESEFEALGSEEDRMGLESIEKGLEFDLLSGILDSEVRELDKFLYTLQNEIADARERVSSCTHMGESFMEMKAKLFDFEQLLKQSEEQFSVIAMQSANFQKNLSSFKREENGKGEVGKIVQEDDQSLNMNAEINMQTAEQQRNILRMLEKSMAREMDLEKNMNDSIQIEEELSLRISSLEQELVHTVEEATDVWERWLEADSACQILIGVSRDILGRLQISHFNLNGLMQRESELRAKLVLANSEASTLTEKVNSLEKQLKESEFQLLNTKVSADEYQKQYNVLCSDVRDMENLIVKLKENVSNAESRANSAETENKLLAESNTKLNQELALLKDGGDATKRVDLLESQLKESDLRLQHAVASAEASQEKQSMLYSTIEDMENVIKDLKSNVSKAESRADNSEEKWIALSESNVELNEEISFLRNRLECLEESLHQVEEEKVATAKDIGLHIMNFKTLVTQLAVERERLNKKVSSLAFENKILVVKLEQTNKAPSQGTNDFNRDNGSSARDIKEEVCTTPVPGHKVDKTWENLPADDYEMKPADFVPDSGTVRRVDVGVLNFKHFLIAILVLLVSATTYLFLNDVNSDSFSNSLSHSTMAHRFSTFQLPVLFSPEDEFDESDPDEQVSDIPSLAPHDHFCSNPFATVSFDHLSNHSNWYSDSDSDSASCFVTDLFENRSSENSCRRCDDSSDINPFSGVLSDGHGGEGSSYAEIEDEGVSAVREIPGSERVRSHTDGLRVVGFSSDSDSNVDDELDRAIEFSSGENDGNRISDFDDLDARLCWDNLRLEDQRTLNENFEWEELEEGVNDGEDLSVVIGEVDDQSVASGFSYAEEPGEEALRYLEWEILLAVNNLERISSLEHDANVSSLITIRDDVYMYTADYDLFFGRFLENESSFKGSPPTAKSFMENLPVVELTMEDLQGENVACAVCKDEILLKEKVTRLPCSHFYHGDCIRPWLSIRNTCPVCRFELPTDDPDYEQRKNQGTAHDQLEFAV</sequence>
<accession>A0A834SGZ0</accession>
<feature type="coiled-coil region" evidence="9">
    <location>
        <begin position="457"/>
        <end position="526"/>
    </location>
</feature>
<evidence type="ECO:0000313" key="12">
    <source>
        <dbReference type="EMBL" id="KAF7803126.1"/>
    </source>
</evidence>
<dbReference type="InterPro" id="IPR039976">
    <property type="entry name" value="WIT1/WIT2"/>
</dbReference>
<evidence type="ECO:0000256" key="10">
    <source>
        <dbReference type="SAM" id="MobiDB-lite"/>
    </source>
</evidence>
<dbReference type="PANTHER" id="PTHR35705:SF1">
    <property type="entry name" value="WPP DOMAIN-INTERACTING TAIL-ANCHORED PROTEIN 1"/>
    <property type="match status" value="1"/>
</dbReference>
<dbReference type="SUPFAM" id="SSF57850">
    <property type="entry name" value="RING/U-box"/>
    <property type="match status" value="1"/>
</dbReference>
<dbReference type="InterPro" id="IPR058610">
    <property type="entry name" value="WIT1_2_N"/>
</dbReference>
<dbReference type="GO" id="GO:0061630">
    <property type="term" value="F:ubiquitin protein ligase activity"/>
    <property type="evidence" value="ECO:0007669"/>
    <property type="project" value="UniProtKB-EC"/>
</dbReference>
<evidence type="ECO:0000256" key="7">
    <source>
        <dbReference type="ARBA" id="ARBA00022833"/>
    </source>
</evidence>
<dbReference type="EMBL" id="JAAIUW010000013">
    <property type="protein sequence ID" value="KAF7803126.1"/>
    <property type="molecule type" value="Genomic_DNA"/>
</dbReference>
<organism evidence="12 13">
    <name type="scientific">Senna tora</name>
    <dbReference type="NCBI Taxonomy" id="362788"/>
    <lineage>
        <taxon>Eukaryota</taxon>
        <taxon>Viridiplantae</taxon>
        <taxon>Streptophyta</taxon>
        <taxon>Embryophyta</taxon>
        <taxon>Tracheophyta</taxon>
        <taxon>Spermatophyta</taxon>
        <taxon>Magnoliopsida</taxon>
        <taxon>eudicotyledons</taxon>
        <taxon>Gunneridae</taxon>
        <taxon>Pentapetalae</taxon>
        <taxon>rosids</taxon>
        <taxon>fabids</taxon>
        <taxon>Fabales</taxon>
        <taxon>Fabaceae</taxon>
        <taxon>Caesalpinioideae</taxon>
        <taxon>Cassia clade</taxon>
        <taxon>Senna</taxon>
    </lineage>
</organism>
<dbReference type="EC" id="2.3.2.27" evidence="2"/>
<evidence type="ECO:0000313" key="13">
    <source>
        <dbReference type="Proteomes" id="UP000634136"/>
    </source>
</evidence>
<evidence type="ECO:0000256" key="3">
    <source>
        <dbReference type="ARBA" id="ARBA00022679"/>
    </source>
</evidence>
<keyword evidence="3" id="KW-0808">Transferase</keyword>
<reference evidence="12" key="1">
    <citation type="submission" date="2020-09" db="EMBL/GenBank/DDBJ databases">
        <title>Genome-Enabled Discovery of Anthraquinone Biosynthesis in Senna tora.</title>
        <authorList>
            <person name="Kang S.-H."/>
            <person name="Pandey R.P."/>
            <person name="Lee C.-M."/>
            <person name="Sim J.-S."/>
            <person name="Jeong J.-T."/>
            <person name="Choi B.-S."/>
            <person name="Jung M."/>
            <person name="Ginzburg D."/>
            <person name="Zhao K."/>
            <person name="Won S.Y."/>
            <person name="Oh T.-J."/>
            <person name="Yu Y."/>
            <person name="Kim N.-H."/>
            <person name="Lee O.R."/>
            <person name="Lee T.-H."/>
            <person name="Bashyal P."/>
            <person name="Kim T.-S."/>
            <person name="Lee W.-H."/>
            <person name="Kawkins C."/>
            <person name="Kim C.-K."/>
            <person name="Kim J.S."/>
            <person name="Ahn B.O."/>
            <person name="Rhee S.Y."/>
            <person name="Sohng J.K."/>
        </authorList>
    </citation>
    <scope>NUCLEOTIDE SEQUENCE</scope>
    <source>
        <tissue evidence="12">Leaf</tissue>
    </source>
</reference>
<dbReference type="PANTHER" id="PTHR35705">
    <property type="entry name" value="WPP DOMAIN-INTERACTING TAIL-ANCHORED PROTEIN 1"/>
    <property type="match status" value="1"/>
</dbReference>
<gene>
    <name evidence="12" type="ORF">G2W53_042237</name>
</gene>